<dbReference type="PANTHER" id="PTHR43736">
    <property type="entry name" value="ADP-RIBOSE PYROPHOSPHATASE"/>
    <property type="match status" value="1"/>
</dbReference>
<dbReference type="Pfam" id="PF00293">
    <property type="entry name" value="NUDIX"/>
    <property type="match status" value="1"/>
</dbReference>
<dbReference type="AlphaFoldDB" id="A0A2M7QJQ0"/>
<dbReference type="EMBL" id="PFLI01000081">
    <property type="protein sequence ID" value="PIY72151.1"/>
    <property type="molecule type" value="Genomic_DNA"/>
</dbReference>
<dbReference type="PROSITE" id="PS00893">
    <property type="entry name" value="NUDIX_BOX"/>
    <property type="match status" value="1"/>
</dbReference>
<dbReference type="GO" id="GO:0016787">
    <property type="term" value="F:hydrolase activity"/>
    <property type="evidence" value="ECO:0007669"/>
    <property type="project" value="UniProtKB-KW"/>
</dbReference>
<evidence type="ECO:0000313" key="4">
    <source>
        <dbReference type="Proteomes" id="UP000229401"/>
    </source>
</evidence>
<dbReference type="Gene3D" id="3.90.79.10">
    <property type="entry name" value="Nucleoside Triphosphate Pyrophosphohydrolase"/>
    <property type="match status" value="1"/>
</dbReference>
<protein>
    <recommendedName>
        <fullName evidence="2">Nudix hydrolase domain-containing protein</fullName>
    </recommendedName>
</protein>
<dbReference type="PROSITE" id="PS51462">
    <property type="entry name" value="NUDIX"/>
    <property type="match status" value="1"/>
</dbReference>
<organism evidence="3 4">
    <name type="scientific">Candidatus Roizmanbacteria bacterium CG_4_10_14_0_8_um_filter_33_9</name>
    <dbReference type="NCBI Taxonomy" id="1974826"/>
    <lineage>
        <taxon>Bacteria</taxon>
        <taxon>Candidatus Roizmaniibacteriota</taxon>
    </lineage>
</organism>
<dbReference type="PANTHER" id="PTHR43736:SF1">
    <property type="entry name" value="DIHYDRONEOPTERIN TRIPHOSPHATE DIPHOSPHATASE"/>
    <property type="match status" value="1"/>
</dbReference>
<dbReference type="InterPro" id="IPR000086">
    <property type="entry name" value="NUDIX_hydrolase_dom"/>
</dbReference>
<dbReference type="Proteomes" id="UP000229401">
    <property type="component" value="Unassembled WGS sequence"/>
</dbReference>
<reference evidence="4" key="1">
    <citation type="submission" date="2017-09" db="EMBL/GenBank/DDBJ databases">
        <title>Depth-based differentiation of microbial function through sediment-hosted aquifers and enrichment of novel symbionts in the deep terrestrial subsurface.</title>
        <authorList>
            <person name="Probst A.J."/>
            <person name="Ladd B."/>
            <person name="Jarett J.K."/>
            <person name="Geller-Mcgrath D.E."/>
            <person name="Sieber C.M.K."/>
            <person name="Emerson J.B."/>
            <person name="Anantharaman K."/>
            <person name="Thomas B.C."/>
            <person name="Malmstrom R."/>
            <person name="Stieglmeier M."/>
            <person name="Klingl A."/>
            <person name="Woyke T."/>
            <person name="Ryan C.M."/>
            <person name="Banfield J.F."/>
        </authorList>
    </citation>
    <scope>NUCLEOTIDE SEQUENCE [LARGE SCALE GENOMIC DNA]</scope>
</reference>
<dbReference type="SUPFAM" id="SSF55811">
    <property type="entry name" value="Nudix"/>
    <property type="match status" value="1"/>
</dbReference>
<gene>
    <name evidence="3" type="ORF">COY87_02450</name>
</gene>
<keyword evidence="1" id="KW-0378">Hydrolase</keyword>
<dbReference type="InterPro" id="IPR020084">
    <property type="entry name" value="NUDIX_hydrolase_CS"/>
</dbReference>
<comment type="caution">
    <text evidence="3">The sequence shown here is derived from an EMBL/GenBank/DDBJ whole genome shotgun (WGS) entry which is preliminary data.</text>
</comment>
<proteinExistence type="predicted"/>
<evidence type="ECO:0000259" key="2">
    <source>
        <dbReference type="PROSITE" id="PS51462"/>
    </source>
</evidence>
<evidence type="ECO:0000313" key="3">
    <source>
        <dbReference type="EMBL" id="PIY72151.1"/>
    </source>
</evidence>
<feature type="domain" description="Nudix hydrolase" evidence="2">
    <location>
        <begin position="1"/>
        <end position="117"/>
    </location>
</feature>
<sequence length="146" mass="17231">MLMHKRAENKKKWPSYWIGPGGHVDEGEDVLLTAIREVKEETGVTIDEDNIKLKVLAFHHHVDRGEVWVEYLFRALIPTHQTIRSSKEGLSQWIEIPKLLKMEKIFPPSKYYFDHILNDRPGIKYNYSEWKDAQLVKVISERIGKY</sequence>
<accession>A0A2M7QJQ0</accession>
<evidence type="ECO:0000256" key="1">
    <source>
        <dbReference type="ARBA" id="ARBA00022801"/>
    </source>
</evidence>
<name>A0A2M7QJQ0_9BACT</name>
<dbReference type="InterPro" id="IPR015797">
    <property type="entry name" value="NUDIX_hydrolase-like_dom_sf"/>
</dbReference>